<dbReference type="PROSITE" id="PS51257">
    <property type="entry name" value="PROKAR_LIPOPROTEIN"/>
    <property type="match status" value="1"/>
</dbReference>
<evidence type="ECO:0008006" key="3">
    <source>
        <dbReference type="Google" id="ProtNLM"/>
    </source>
</evidence>
<keyword evidence="2" id="KW-1185">Reference proteome</keyword>
<comment type="caution">
    <text evidence="1">The sequence shown here is derived from an EMBL/GenBank/DDBJ whole genome shotgun (WGS) entry which is preliminary data.</text>
</comment>
<sequence length="186" mass="21552">MKATLTHLILSLLLSAGMASCTQSEENDQANEIRESIEANDRARIADEFERNWEKRRAQIAEINQKRLHELASTPEGRAQMKERMLILKHCYVENEHLILKLSKAEALHLGISAECYDRTLDSFQQTNNHTDSIIALRTESSIYRINHSLMEEAFESARNGTHEYYKYLNKNHSERPDAPALRDRK</sequence>
<protein>
    <recommendedName>
        <fullName evidence="3">Lipoprotein</fullName>
    </recommendedName>
</protein>
<organism evidence="1 2">
    <name type="scientific">Duncaniella muris</name>
    <dbReference type="NCBI Taxonomy" id="2094150"/>
    <lineage>
        <taxon>Bacteria</taxon>
        <taxon>Pseudomonadati</taxon>
        <taxon>Bacteroidota</taxon>
        <taxon>Bacteroidia</taxon>
        <taxon>Bacteroidales</taxon>
        <taxon>Muribaculaceae</taxon>
        <taxon>Duncaniella</taxon>
    </lineage>
</organism>
<dbReference type="RefSeq" id="WP_107033009.1">
    <property type="nucleotide sequence ID" value="NZ_CAOLYA010000020.1"/>
</dbReference>
<dbReference type="GeneID" id="82526876"/>
<evidence type="ECO:0000313" key="2">
    <source>
        <dbReference type="Proteomes" id="UP000244905"/>
    </source>
</evidence>
<proteinExistence type="predicted"/>
<name>A0A2V1IN27_9BACT</name>
<accession>A0A2V1IN27</accession>
<dbReference type="Proteomes" id="UP000244905">
    <property type="component" value="Unassembled WGS sequence"/>
</dbReference>
<dbReference type="EMBL" id="PUEC01000028">
    <property type="protein sequence ID" value="PWB00960.1"/>
    <property type="molecule type" value="Genomic_DNA"/>
</dbReference>
<dbReference type="AlphaFoldDB" id="A0A2V1IN27"/>
<gene>
    <name evidence="1" type="ORF">C5O23_11080</name>
</gene>
<reference evidence="2" key="1">
    <citation type="submission" date="2018-02" db="EMBL/GenBank/DDBJ databases">
        <authorList>
            <person name="Clavel T."/>
            <person name="Strowig T."/>
        </authorList>
    </citation>
    <scope>NUCLEOTIDE SEQUENCE [LARGE SCALE GENOMIC DNA]</scope>
    <source>
        <strain evidence="2">DSM 103720</strain>
    </source>
</reference>
<evidence type="ECO:0000313" key="1">
    <source>
        <dbReference type="EMBL" id="PWB00960.1"/>
    </source>
</evidence>